<organism evidence="3 4">
    <name type="scientific">Trifolium pratense</name>
    <name type="common">Red clover</name>
    <dbReference type="NCBI Taxonomy" id="57577"/>
    <lineage>
        <taxon>Eukaryota</taxon>
        <taxon>Viridiplantae</taxon>
        <taxon>Streptophyta</taxon>
        <taxon>Embryophyta</taxon>
        <taxon>Tracheophyta</taxon>
        <taxon>Spermatophyta</taxon>
        <taxon>Magnoliopsida</taxon>
        <taxon>eudicotyledons</taxon>
        <taxon>Gunneridae</taxon>
        <taxon>Pentapetalae</taxon>
        <taxon>rosids</taxon>
        <taxon>fabids</taxon>
        <taxon>Fabales</taxon>
        <taxon>Fabaceae</taxon>
        <taxon>Papilionoideae</taxon>
        <taxon>50 kb inversion clade</taxon>
        <taxon>NPAAA clade</taxon>
        <taxon>Hologalegina</taxon>
        <taxon>IRL clade</taxon>
        <taxon>Trifolieae</taxon>
        <taxon>Trifolium</taxon>
    </lineage>
</organism>
<dbReference type="Proteomes" id="UP000236291">
    <property type="component" value="Unassembled WGS sequence"/>
</dbReference>
<comment type="caution">
    <text evidence="3">The sequence shown here is derived from an EMBL/GenBank/DDBJ whole genome shotgun (WGS) entry which is preliminary data.</text>
</comment>
<dbReference type="STRING" id="57577.A0A2K3NXX3"/>
<dbReference type="NCBIfam" id="TIGR01640">
    <property type="entry name" value="F_box_assoc_1"/>
    <property type="match status" value="1"/>
</dbReference>
<sequence>MAATSTTNDNTRKKVSSSYIPHDISFSILSKLPIKSLKRFSCVHKSWSLIFENPNFMNMFRNNLISKSHPLYDDACLVLNQFLGPYDWNVYLLSGDKFENKVKLDLPHSFHIPGFGFTPIRVLGSAINGIFCIYDTDDRGTALLWNPAIEQTIVIPPSLAEFDPEFITEVFPHGFGYDHVGDDYKVIQLVCYTASIENPPNGFWEIYSLKSNSWRKIDFDMPIYYNIYNDVYFNGVCHWLGEETNNLVSFNLCDEVYFNTPLPLEDNDGFEVKLTVLNGFVAVVTNPKRIASFQISILGEFGVKESWIKLLDVELLSCIDSPIGAGEKGNIFFSNIDNELACFDLTTGLIEDIGFRGDEFWCQMLIYKRNLHPIGEINN</sequence>
<reference evidence="3 4" key="2">
    <citation type="journal article" date="2017" name="Front. Plant Sci.">
        <title>Gene Classification and Mining of Molecular Markers Useful in Red Clover (Trifolium pratense) Breeding.</title>
        <authorList>
            <person name="Istvanek J."/>
            <person name="Dluhosova J."/>
            <person name="Dluhos P."/>
            <person name="Patkova L."/>
            <person name="Nedelnik J."/>
            <person name="Repkova J."/>
        </authorList>
    </citation>
    <scope>NUCLEOTIDE SEQUENCE [LARGE SCALE GENOMIC DNA]</scope>
    <source>
        <strain evidence="4">cv. Tatra</strain>
        <tissue evidence="3">Young leaves</tissue>
    </source>
</reference>
<accession>A0A2K3NXX3</accession>
<dbReference type="InterPro" id="IPR001810">
    <property type="entry name" value="F-box_dom"/>
</dbReference>
<dbReference type="Pfam" id="PF07734">
    <property type="entry name" value="FBA_1"/>
    <property type="match status" value="1"/>
</dbReference>
<gene>
    <name evidence="3" type="ORF">L195_g004393</name>
</gene>
<proteinExistence type="predicted"/>
<reference evidence="3 4" key="1">
    <citation type="journal article" date="2014" name="Am. J. Bot.">
        <title>Genome assembly and annotation for red clover (Trifolium pratense; Fabaceae).</title>
        <authorList>
            <person name="Istvanek J."/>
            <person name="Jaros M."/>
            <person name="Krenek A."/>
            <person name="Repkova J."/>
        </authorList>
    </citation>
    <scope>NUCLEOTIDE SEQUENCE [LARGE SCALE GENOMIC DNA]</scope>
    <source>
        <strain evidence="4">cv. Tatra</strain>
        <tissue evidence="3">Young leaves</tissue>
    </source>
</reference>
<dbReference type="SUPFAM" id="SSF81383">
    <property type="entry name" value="F-box domain"/>
    <property type="match status" value="1"/>
</dbReference>
<dbReference type="EMBL" id="ASHM01002167">
    <property type="protein sequence ID" value="PNY07886.1"/>
    <property type="molecule type" value="Genomic_DNA"/>
</dbReference>
<evidence type="ECO:0000313" key="3">
    <source>
        <dbReference type="EMBL" id="PNY07886.1"/>
    </source>
</evidence>
<evidence type="ECO:0000259" key="1">
    <source>
        <dbReference type="Pfam" id="PF00646"/>
    </source>
</evidence>
<feature type="domain" description="F-box associated beta-propeller type 1" evidence="2">
    <location>
        <begin position="128"/>
        <end position="344"/>
    </location>
</feature>
<dbReference type="InterPro" id="IPR036047">
    <property type="entry name" value="F-box-like_dom_sf"/>
</dbReference>
<name>A0A2K3NXX3_TRIPR</name>
<protein>
    <submittedName>
        <fullName evidence="3">F-box protein</fullName>
    </submittedName>
</protein>
<feature type="domain" description="F-box" evidence="1">
    <location>
        <begin position="20"/>
        <end position="56"/>
    </location>
</feature>
<dbReference type="OrthoDB" id="1555129at2759"/>
<evidence type="ECO:0000313" key="4">
    <source>
        <dbReference type="Proteomes" id="UP000236291"/>
    </source>
</evidence>
<dbReference type="InterPro" id="IPR050796">
    <property type="entry name" value="SCF_F-box_component"/>
</dbReference>
<dbReference type="Pfam" id="PF00646">
    <property type="entry name" value="F-box"/>
    <property type="match status" value="1"/>
</dbReference>
<dbReference type="InterPro" id="IPR006527">
    <property type="entry name" value="F-box-assoc_dom_typ1"/>
</dbReference>
<dbReference type="AlphaFoldDB" id="A0A2K3NXX3"/>
<dbReference type="PANTHER" id="PTHR31672">
    <property type="entry name" value="BNACNNG10540D PROTEIN"/>
    <property type="match status" value="1"/>
</dbReference>
<dbReference type="PANTHER" id="PTHR31672:SF13">
    <property type="entry name" value="F-BOX PROTEIN CPR30-LIKE"/>
    <property type="match status" value="1"/>
</dbReference>
<evidence type="ECO:0000259" key="2">
    <source>
        <dbReference type="Pfam" id="PF07734"/>
    </source>
</evidence>
<dbReference type="InterPro" id="IPR017451">
    <property type="entry name" value="F-box-assoc_interact_dom"/>
</dbReference>